<evidence type="ECO:0008006" key="4">
    <source>
        <dbReference type="Google" id="ProtNLM"/>
    </source>
</evidence>
<keyword evidence="3" id="KW-1185">Reference proteome</keyword>
<feature type="chain" id="PRO_5006136380" description="Secretion system C-terminal sorting domain-containing protein" evidence="1">
    <location>
        <begin position="19"/>
        <end position="775"/>
    </location>
</feature>
<evidence type="ECO:0000256" key="1">
    <source>
        <dbReference type="SAM" id="SignalP"/>
    </source>
</evidence>
<sequence>MKLKTIFLLLTTAISATAQWNNNDKTPLPMAQGPATEFDVAFNSDDRGNSYYAWTDFRSGNGEIYVQKLNQFGESQFTSGGLRIGKIISGVSLQLAAKSLFISQNGDLVVVWHEIINSSQPNIKNIRITKVSNSGELMSSEGILVAQSILNSDINKAVLTVGEDSVTNLFLVYNAPGGSGDQLVLQKFDSDLQKGESVNLKLAFAEGSKVAFDKREGTLDVFVRQSGPEDFKGFKYDLSGQNLVGLKSVLNNSFSGESRIDDFQNIDGFTYLGRSLSGSGPKKVVAQKLDQNLNNIWKTGGVVLGTNNAYDIHIGPNENGGGIMAWNEPNLTETKMMAAGVDAQGNVLWQKPVFKTQAGKSYFTPHKFASDGEGGCYVMWFTSKAVGFDMSIQHLDANGNQLFGEFGLQLTDFKWWSNYRLVPHESGGVIALYSGSKNDDINVEEYDLYTNYISPEGEFGLEQKLVVQLNRNDYCAGEKLEVSSSDAISSVEIINEGGNMILTQNESGFNLPEAIEKGDYQLIFKNHEGLESEAINISIQELQKPVLTSSADFKCPETDEAITLSGTCDLGNLLWSTSETTSDILVSPASSTTYSASCQKTGCAESQEEQIEIEVATVNATASGGGTVNEGADIQLSATGGSTYQWTGPNGFSSSEQNPLVQNAAQANAGVYSVQVTNSRGCVGSAELTVEVQKVLSSLASEQYLAPYPNPTKDFLRVNIEKHFLRASAVALNGKSYDLPISADLIDLRGLSDGVYVLKLMDKSRVWHFFKVVKE</sequence>
<dbReference type="AlphaFoldDB" id="A0A0P7BZB2"/>
<dbReference type="CDD" id="cd00146">
    <property type="entry name" value="PKD"/>
    <property type="match status" value="1"/>
</dbReference>
<dbReference type="Gene3D" id="2.60.40.10">
    <property type="entry name" value="Immunoglobulins"/>
    <property type="match status" value="1"/>
</dbReference>
<gene>
    <name evidence="2" type="ORF">AFM12_04375</name>
</gene>
<dbReference type="RefSeq" id="WP_055144265.1">
    <property type="nucleotide sequence ID" value="NZ_JXSZ01000005.1"/>
</dbReference>
<dbReference type="STRING" id="1605367.AFM12_04375"/>
<reference evidence="2 3" key="1">
    <citation type="submission" date="2015-07" db="EMBL/GenBank/DDBJ databases">
        <title>The draft genome sequence of Leadbetterella sp. JN14-9.</title>
        <authorList>
            <person name="Liu Y."/>
            <person name="Du J."/>
            <person name="Shao Z."/>
        </authorList>
    </citation>
    <scope>NUCLEOTIDE SEQUENCE [LARGE SCALE GENOMIC DNA]</scope>
    <source>
        <strain evidence="2 3">JN14-9</strain>
    </source>
</reference>
<organism evidence="2 3">
    <name type="scientific">Jiulongibacter sediminis</name>
    <dbReference type="NCBI Taxonomy" id="1605367"/>
    <lineage>
        <taxon>Bacteria</taxon>
        <taxon>Pseudomonadati</taxon>
        <taxon>Bacteroidota</taxon>
        <taxon>Cytophagia</taxon>
        <taxon>Cytophagales</taxon>
        <taxon>Leadbetterellaceae</taxon>
        <taxon>Jiulongibacter</taxon>
    </lineage>
</organism>
<proteinExistence type="predicted"/>
<protein>
    <recommendedName>
        <fullName evidence="4">Secretion system C-terminal sorting domain-containing protein</fullName>
    </recommendedName>
</protein>
<dbReference type="PATRIC" id="fig|1605367.3.peg.2225"/>
<name>A0A0P7BZB2_9BACT</name>
<dbReference type="Proteomes" id="UP000050454">
    <property type="component" value="Unassembled WGS sequence"/>
</dbReference>
<comment type="caution">
    <text evidence="2">The sequence shown here is derived from an EMBL/GenBank/DDBJ whole genome shotgun (WGS) entry which is preliminary data.</text>
</comment>
<evidence type="ECO:0000313" key="2">
    <source>
        <dbReference type="EMBL" id="KPM49816.1"/>
    </source>
</evidence>
<keyword evidence="1" id="KW-0732">Signal</keyword>
<dbReference type="InterPro" id="IPR013783">
    <property type="entry name" value="Ig-like_fold"/>
</dbReference>
<dbReference type="EMBL" id="LGTQ01000005">
    <property type="protein sequence ID" value="KPM49816.1"/>
    <property type="molecule type" value="Genomic_DNA"/>
</dbReference>
<feature type="signal peptide" evidence="1">
    <location>
        <begin position="1"/>
        <end position="18"/>
    </location>
</feature>
<accession>A0A0P7BZB2</accession>
<evidence type="ECO:0000313" key="3">
    <source>
        <dbReference type="Proteomes" id="UP000050454"/>
    </source>
</evidence>